<organism evidence="3 4">
    <name type="scientific">Allocoleopsis franciscana PCC 7113</name>
    <dbReference type="NCBI Taxonomy" id="1173027"/>
    <lineage>
        <taxon>Bacteria</taxon>
        <taxon>Bacillati</taxon>
        <taxon>Cyanobacteriota</taxon>
        <taxon>Cyanophyceae</taxon>
        <taxon>Coleofasciculales</taxon>
        <taxon>Coleofasciculaceae</taxon>
        <taxon>Allocoleopsis</taxon>
        <taxon>Allocoleopsis franciscana</taxon>
    </lineage>
</organism>
<dbReference type="InterPro" id="IPR003200">
    <property type="entry name" value="Nict_dMeBzImd_PRibTrfase"/>
</dbReference>
<dbReference type="OrthoDB" id="418257at2"/>
<gene>
    <name evidence="3" type="ORF">Mic7113_2882</name>
</gene>
<dbReference type="HAMAP" id="MF_01086">
    <property type="entry name" value="UPF0284"/>
    <property type="match status" value="1"/>
</dbReference>
<dbReference type="InterPro" id="IPR002805">
    <property type="entry name" value="Nict_dMeBzImd_PRibTrfase_arc"/>
</dbReference>
<comment type="similarity">
    <text evidence="1">Belongs to the UPF0284 family.</text>
</comment>
<dbReference type="KEGG" id="mic:Mic7113_2882"/>
<keyword evidence="4" id="KW-1185">Reference proteome</keyword>
<dbReference type="GO" id="GO:0008939">
    <property type="term" value="F:nicotinate-nucleotide-dimethylbenzimidazole phosphoribosyltransferase activity"/>
    <property type="evidence" value="ECO:0007669"/>
    <property type="project" value="InterPro"/>
</dbReference>
<dbReference type="EMBL" id="CP003630">
    <property type="protein sequence ID" value="AFZ18660.1"/>
    <property type="molecule type" value="Genomic_DNA"/>
</dbReference>
<dbReference type="CDD" id="cd02439">
    <property type="entry name" value="DMB-PRT_CobT"/>
    <property type="match status" value="1"/>
</dbReference>
<name>K9WE48_9CYAN</name>
<reference evidence="3 4" key="1">
    <citation type="submission" date="2012-06" db="EMBL/GenBank/DDBJ databases">
        <title>Finished chromosome of genome of Microcoleus sp. PCC 7113.</title>
        <authorList>
            <consortium name="US DOE Joint Genome Institute"/>
            <person name="Gugger M."/>
            <person name="Coursin T."/>
            <person name="Rippka R."/>
            <person name="Tandeau De Marsac N."/>
            <person name="Huntemann M."/>
            <person name="Wei C.-L."/>
            <person name="Han J."/>
            <person name="Detter J.C."/>
            <person name="Han C."/>
            <person name="Tapia R."/>
            <person name="Chen A."/>
            <person name="Kyrpides N."/>
            <person name="Mavromatis K."/>
            <person name="Markowitz V."/>
            <person name="Szeto E."/>
            <person name="Ivanova N."/>
            <person name="Pagani I."/>
            <person name="Pati A."/>
            <person name="Goodwin L."/>
            <person name="Nordberg H.P."/>
            <person name="Cantor M.N."/>
            <person name="Hua S.X."/>
            <person name="Woyke T."/>
            <person name="Kerfeld C.A."/>
        </authorList>
    </citation>
    <scope>NUCLEOTIDE SEQUENCE [LARGE SCALE GENOMIC DNA]</scope>
    <source>
        <strain evidence="3 4">PCC 7113</strain>
    </source>
</reference>
<accession>K9WE48</accession>
<dbReference type="PANTHER" id="PTHR38811">
    <property type="match status" value="1"/>
</dbReference>
<evidence type="ECO:0000256" key="2">
    <source>
        <dbReference type="SAM" id="MobiDB-lite"/>
    </source>
</evidence>
<dbReference type="PATRIC" id="fig|1173027.3.peg.3170"/>
<dbReference type="SUPFAM" id="SSF52733">
    <property type="entry name" value="Nicotinate mononucleotide:5,6-dimethylbenzimidazole phosphoribosyltransferase (CobT)"/>
    <property type="match status" value="1"/>
</dbReference>
<dbReference type="NCBIfam" id="TIGR00303">
    <property type="entry name" value="nicotinate mononucleotide-dependent phosphoribosyltransferase CobT"/>
    <property type="match status" value="1"/>
</dbReference>
<dbReference type="STRING" id="1173027.Mic7113_2882"/>
<dbReference type="HOGENOM" id="CLU_053134_1_0_3"/>
<dbReference type="Pfam" id="PF02277">
    <property type="entry name" value="DBI_PRT"/>
    <property type="match status" value="1"/>
</dbReference>
<dbReference type="AlphaFoldDB" id="K9WE48"/>
<dbReference type="Proteomes" id="UP000010471">
    <property type="component" value="Chromosome"/>
</dbReference>
<protein>
    <recommendedName>
        <fullName evidence="1">UPF0284 protein Mic7113_2882</fullName>
    </recommendedName>
</protein>
<feature type="region of interest" description="Disordered" evidence="2">
    <location>
        <begin position="265"/>
        <end position="286"/>
    </location>
</feature>
<dbReference type="PANTHER" id="PTHR38811:SF1">
    <property type="entry name" value="UPF0284 PROTEIN SLL1500"/>
    <property type="match status" value="1"/>
</dbReference>
<dbReference type="InterPro" id="IPR036087">
    <property type="entry name" value="Nict_dMeBzImd_PRibTrfase_sf"/>
</dbReference>
<proteinExistence type="inferred from homology"/>
<dbReference type="Gene3D" id="3.40.50.10210">
    <property type="match status" value="1"/>
</dbReference>
<evidence type="ECO:0000256" key="1">
    <source>
        <dbReference type="HAMAP-Rule" id="MF_01086"/>
    </source>
</evidence>
<evidence type="ECO:0000313" key="4">
    <source>
        <dbReference type="Proteomes" id="UP000010471"/>
    </source>
</evidence>
<dbReference type="RefSeq" id="WP_015182809.1">
    <property type="nucleotide sequence ID" value="NC_019738.1"/>
</dbReference>
<sequence length="396" mass="41674">MIRIYTQIPQGNQWLQQYQGRRPILACILGFTATALIPGISAAGATPEDRRYTAIADAEFLVNGVTPQPQYPLPPLTAGASPVLISRAVVEALELPVYLFNAGLPQPPAVPAIDLGGVPAKCLSSGDALPLGTVKHLFEQGLKWGQKLADVTDGGYLILSECVVGGTTTALSILTGLGIRADGKVNSSHPTCNHAQKWQIVHQGLRRAGLESDPFQLVAAVGDPMQIAAAGMVIAATRRCGVLLAGGTQMLAVYALAQALSQQPTSDLAVPPPSSETGMGEGETGKEGFLPSSNPPITPLIWQPERIVVGTTRWVAEDPTGDTVGLARDIGGVPLLATQLSFATSRYPQLQAYEQGYVKEGVGAGGCAIAIHLYQGWNTVQLLQAIEALVERYCRS</sequence>
<dbReference type="eggNOG" id="COG2038">
    <property type="taxonomic scope" value="Bacteria"/>
</dbReference>
<evidence type="ECO:0000313" key="3">
    <source>
        <dbReference type="EMBL" id="AFZ18660.1"/>
    </source>
</evidence>